<gene>
    <name evidence="1" type="ORF">ACHAWU_006794</name>
</gene>
<dbReference type="Proteomes" id="UP001530293">
    <property type="component" value="Unassembled WGS sequence"/>
</dbReference>
<dbReference type="EMBL" id="JALLBG020000062">
    <property type="protein sequence ID" value="KAL3768693.1"/>
    <property type="molecule type" value="Genomic_DNA"/>
</dbReference>
<proteinExistence type="predicted"/>
<name>A0ABD3MXP6_9STRA</name>
<evidence type="ECO:0000313" key="2">
    <source>
        <dbReference type="Proteomes" id="UP001530293"/>
    </source>
</evidence>
<dbReference type="AlphaFoldDB" id="A0ABD3MXP6"/>
<sequence length="77" mass="8360">MLCARDSESGLSYGTKQRWLSEEGLGNKEADFEAELLAELMADGGGGEGRQLDDEYNVYDDAGGRMTGMKESFATDL</sequence>
<keyword evidence="2" id="KW-1185">Reference proteome</keyword>
<organism evidence="1 2">
    <name type="scientific">Discostella pseudostelligera</name>
    <dbReference type="NCBI Taxonomy" id="259834"/>
    <lineage>
        <taxon>Eukaryota</taxon>
        <taxon>Sar</taxon>
        <taxon>Stramenopiles</taxon>
        <taxon>Ochrophyta</taxon>
        <taxon>Bacillariophyta</taxon>
        <taxon>Coscinodiscophyceae</taxon>
        <taxon>Thalassiosirophycidae</taxon>
        <taxon>Stephanodiscales</taxon>
        <taxon>Stephanodiscaceae</taxon>
        <taxon>Discostella</taxon>
    </lineage>
</organism>
<comment type="caution">
    <text evidence="1">The sequence shown here is derived from an EMBL/GenBank/DDBJ whole genome shotgun (WGS) entry which is preliminary data.</text>
</comment>
<reference evidence="1 2" key="1">
    <citation type="submission" date="2024-10" db="EMBL/GenBank/DDBJ databases">
        <title>Updated reference genomes for cyclostephanoid diatoms.</title>
        <authorList>
            <person name="Roberts W.R."/>
            <person name="Alverson A.J."/>
        </authorList>
    </citation>
    <scope>NUCLEOTIDE SEQUENCE [LARGE SCALE GENOMIC DNA]</scope>
    <source>
        <strain evidence="1 2">AJA232-27</strain>
    </source>
</reference>
<protein>
    <submittedName>
        <fullName evidence="1">Uncharacterized protein</fullName>
    </submittedName>
</protein>
<accession>A0ABD3MXP6</accession>
<evidence type="ECO:0000313" key="1">
    <source>
        <dbReference type="EMBL" id="KAL3768693.1"/>
    </source>
</evidence>